<proteinExistence type="predicted"/>
<gene>
    <name evidence="1" type="ORF">LCGC14_0378710</name>
</gene>
<dbReference type="EMBL" id="LAZR01000306">
    <property type="protein sequence ID" value="KKN75633.1"/>
    <property type="molecule type" value="Genomic_DNA"/>
</dbReference>
<protein>
    <submittedName>
        <fullName evidence="1">Uncharacterized protein</fullName>
    </submittedName>
</protein>
<accession>A0A0F9WBR5</accession>
<comment type="caution">
    <text evidence="1">The sequence shown here is derived from an EMBL/GenBank/DDBJ whole genome shotgun (WGS) entry which is preliminary data.</text>
</comment>
<dbReference type="AlphaFoldDB" id="A0A0F9WBR5"/>
<name>A0A0F9WBR5_9ZZZZ</name>
<organism evidence="1">
    <name type="scientific">marine sediment metagenome</name>
    <dbReference type="NCBI Taxonomy" id="412755"/>
    <lineage>
        <taxon>unclassified sequences</taxon>
        <taxon>metagenomes</taxon>
        <taxon>ecological metagenomes</taxon>
    </lineage>
</organism>
<sequence length="62" mass="7106">MKVTNFKDSDKQPWTMVEATEDEALKIIESIADQLRHHSSNVGRREFPKEDGGYFSIAVVRP</sequence>
<evidence type="ECO:0000313" key="1">
    <source>
        <dbReference type="EMBL" id="KKN75633.1"/>
    </source>
</evidence>
<reference evidence="1" key="1">
    <citation type="journal article" date="2015" name="Nature">
        <title>Complex archaea that bridge the gap between prokaryotes and eukaryotes.</title>
        <authorList>
            <person name="Spang A."/>
            <person name="Saw J.H."/>
            <person name="Jorgensen S.L."/>
            <person name="Zaremba-Niedzwiedzka K."/>
            <person name="Martijn J."/>
            <person name="Lind A.E."/>
            <person name="van Eijk R."/>
            <person name="Schleper C."/>
            <person name="Guy L."/>
            <person name="Ettema T.J."/>
        </authorList>
    </citation>
    <scope>NUCLEOTIDE SEQUENCE</scope>
</reference>